<dbReference type="Proteomes" id="UP000019471">
    <property type="component" value="Unassembled WGS sequence"/>
</dbReference>
<dbReference type="GO" id="GO:0005506">
    <property type="term" value="F:iron ion binding"/>
    <property type="evidence" value="ECO:0007669"/>
    <property type="project" value="InterPro"/>
</dbReference>
<dbReference type="SUPFAM" id="SSF48264">
    <property type="entry name" value="Cytochrome P450"/>
    <property type="match status" value="1"/>
</dbReference>
<dbReference type="Pfam" id="PF00067">
    <property type="entry name" value="p450"/>
    <property type="match status" value="1"/>
</dbReference>
<protein>
    <recommendedName>
        <fullName evidence="3">Cytochrome P450 oxidoreductase</fullName>
    </recommendedName>
</protein>
<dbReference type="InterPro" id="IPR001128">
    <property type="entry name" value="Cyt_P450"/>
</dbReference>
<proteinExistence type="predicted"/>
<dbReference type="GO" id="GO:0016705">
    <property type="term" value="F:oxidoreductase activity, acting on paired donors, with incorporation or reduction of molecular oxygen"/>
    <property type="evidence" value="ECO:0007669"/>
    <property type="project" value="InterPro"/>
</dbReference>
<dbReference type="GO" id="GO:0020037">
    <property type="term" value="F:heme binding"/>
    <property type="evidence" value="ECO:0007669"/>
    <property type="project" value="InterPro"/>
</dbReference>
<dbReference type="eggNOG" id="KOG0158">
    <property type="taxonomic scope" value="Eukaryota"/>
</dbReference>
<comment type="caution">
    <text evidence="1">The sequence shown here is derived from an EMBL/GenBank/DDBJ whole genome shotgun (WGS) entry which is preliminary data.</text>
</comment>
<dbReference type="GO" id="GO:0004497">
    <property type="term" value="F:monooxygenase activity"/>
    <property type="evidence" value="ECO:0007669"/>
    <property type="project" value="InterPro"/>
</dbReference>
<dbReference type="PANTHER" id="PTHR24305:SF229">
    <property type="entry name" value="P450, PUTATIVE (EUROFUNG)-RELATED"/>
    <property type="match status" value="1"/>
</dbReference>
<dbReference type="InterPro" id="IPR050121">
    <property type="entry name" value="Cytochrome_P450_monoxygenase"/>
</dbReference>
<accession>W9WQ75</accession>
<reference evidence="1 2" key="1">
    <citation type="submission" date="2013-03" db="EMBL/GenBank/DDBJ databases">
        <title>The Genome Sequence of Cladophialophora psammophila CBS 110553.</title>
        <authorList>
            <consortium name="The Broad Institute Genomics Platform"/>
            <person name="Cuomo C."/>
            <person name="de Hoog S."/>
            <person name="Gorbushina A."/>
            <person name="Walker B."/>
            <person name="Young S.K."/>
            <person name="Zeng Q."/>
            <person name="Gargeya S."/>
            <person name="Fitzgerald M."/>
            <person name="Haas B."/>
            <person name="Abouelleil A."/>
            <person name="Allen A.W."/>
            <person name="Alvarado L."/>
            <person name="Arachchi H.M."/>
            <person name="Berlin A.M."/>
            <person name="Chapman S.B."/>
            <person name="Gainer-Dewar J."/>
            <person name="Goldberg J."/>
            <person name="Griggs A."/>
            <person name="Gujja S."/>
            <person name="Hansen M."/>
            <person name="Howarth C."/>
            <person name="Imamovic A."/>
            <person name="Ireland A."/>
            <person name="Larimer J."/>
            <person name="McCowan C."/>
            <person name="Murphy C."/>
            <person name="Pearson M."/>
            <person name="Poon T.W."/>
            <person name="Priest M."/>
            <person name="Roberts A."/>
            <person name="Saif S."/>
            <person name="Shea T."/>
            <person name="Sisk P."/>
            <person name="Sykes S."/>
            <person name="Wortman J."/>
            <person name="Nusbaum C."/>
            <person name="Birren B."/>
        </authorList>
    </citation>
    <scope>NUCLEOTIDE SEQUENCE [LARGE SCALE GENOMIC DNA]</scope>
    <source>
        <strain evidence="1 2">CBS 110553</strain>
    </source>
</reference>
<dbReference type="Gene3D" id="1.10.630.10">
    <property type="entry name" value="Cytochrome P450"/>
    <property type="match status" value="1"/>
</dbReference>
<gene>
    <name evidence="1" type="ORF">A1O5_10011</name>
</gene>
<sequence length="171" mass="19901">MFEVQHKLHRRYGPLIRIAPNKVSCSGPETIKLLYRTAAPLTKTDFYPVWGNPRMSKYRDNFSQVDERLHSERRRIVNHVCSLSNVLQSEASIDRVITVMVEKLSQMARSGRDCDLGASIQWYTFDVIGELFSVQRDKGEKMDFSIREVEKEAYIVVGVFLLAWFRTRLGR</sequence>
<dbReference type="OrthoDB" id="3934656at2759"/>
<dbReference type="InterPro" id="IPR036396">
    <property type="entry name" value="Cyt_P450_sf"/>
</dbReference>
<organism evidence="1 2">
    <name type="scientific">Cladophialophora psammophila CBS 110553</name>
    <dbReference type="NCBI Taxonomy" id="1182543"/>
    <lineage>
        <taxon>Eukaryota</taxon>
        <taxon>Fungi</taxon>
        <taxon>Dikarya</taxon>
        <taxon>Ascomycota</taxon>
        <taxon>Pezizomycotina</taxon>
        <taxon>Eurotiomycetes</taxon>
        <taxon>Chaetothyriomycetidae</taxon>
        <taxon>Chaetothyriales</taxon>
        <taxon>Herpotrichiellaceae</taxon>
        <taxon>Cladophialophora</taxon>
    </lineage>
</organism>
<dbReference type="RefSeq" id="XP_007748779.1">
    <property type="nucleotide sequence ID" value="XM_007750589.1"/>
</dbReference>
<dbReference type="PANTHER" id="PTHR24305">
    <property type="entry name" value="CYTOCHROME P450"/>
    <property type="match status" value="1"/>
</dbReference>
<dbReference type="GeneID" id="19194706"/>
<dbReference type="AlphaFoldDB" id="W9WQ75"/>
<evidence type="ECO:0000313" key="1">
    <source>
        <dbReference type="EMBL" id="EXJ66816.1"/>
    </source>
</evidence>
<dbReference type="HOGENOM" id="CLU_1562735_0_0_1"/>
<keyword evidence="2" id="KW-1185">Reference proteome</keyword>
<name>W9WQ75_9EURO</name>
<evidence type="ECO:0008006" key="3">
    <source>
        <dbReference type="Google" id="ProtNLM"/>
    </source>
</evidence>
<dbReference type="EMBL" id="AMGX01000018">
    <property type="protein sequence ID" value="EXJ66816.1"/>
    <property type="molecule type" value="Genomic_DNA"/>
</dbReference>
<dbReference type="STRING" id="1182543.W9WQ75"/>
<evidence type="ECO:0000313" key="2">
    <source>
        <dbReference type="Proteomes" id="UP000019471"/>
    </source>
</evidence>